<dbReference type="EMBL" id="CAOQHR010000011">
    <property type="protein sequence ID" value="CAI6341070.1"/>
    <property type="molecule type" value="Genomic_DNA"/>
</dbReference>
<proteinExistence type="inferred from homology"/>
<dbReference type="GO" id="GO:0006508">
    <property type="term" value="P:proteolysis"/>
    <property type="evidence" value="ECO:0007669"/>
    <property type="project" value="UniProtKB-KW"/>
</dbReference>
<keyword evidence="7" id="KW-0788">Thiol protease</keyword>
<evidence type="ECO:0000256" key="8">
    <source>
        <dbReference type="SAM" id="MobiDB-lite"/>
    </source>
</evidence>
<evidence type="ECO:0000256" key="5">
    <source>
        <dbReference type="ARBA" id="ARBA00022786"/>
    </source>
</evidence>
<dbReference type="GO" id="GO:0005634">
    <property type="term" value="C:nucleus"/>
    <property type="evidence" value="ECO:0007669"/>
    <property type="project" value="TreeGrafter"/>
</dbReference>
<feature type="region of interest" description="Disordered" evidence="8">
    <location>
        <begin position="607"/>
        <end position="731"/>
    </location>
</feature>
<dbReference type="GO" id="GO:0005829">
    <property type="term" value="C:cytosol"/>
    <property type="evidence" value="ECO:0007669"/>
    <property type="project" value="TreeGrafter"/>
</dbReference>
<reference evidence="10" key="1">
    <citation type="submission" date="2023-01" db="EMBL/GenBank/DDBJ databases">
        <authorList>
            <person name="Van Ghelder C."/>
            <person name="Rancurel C."/>
        </authorList>
    </citation>
    <scope>NUCLEOTIDE SEQUENCE</scope>
    <source>
        <strain evidence="10">CNCM I-4278</strain>
    </source>
</reference>
<dbReference type="AlphaFoldDB" id="A0A9W4URZ6"/>
<feature type="compositionally biased region" description="Basic residues" evidence="8">
    <location>
        <begin position="701"/>
        <end position="710"/>
    </location>
</feature>
<keyword evidence="4" id="KW-0645">Protease</keyword>
<feature type="compositionally biased region" description="Polar residues" evidence="8">
    <location>
        <begin position="634"/>
        <end position="643"/>
    </location>
</feature>
<accession>A0A9W4URZ6</accession>
<evidence type="ECO:0000313" key="10">
    <source>
        <dbReference type="EMBL" id="CAI6341070.1"/>
    </source>
</evidence>
<protein>
    <recommendedName>
        <fullName evidence="3">ubiquitinyl hydrolase 1</fullName>
        <ecNumber evidence="3">3.4.19.12</ecNumber>
    </recommendedName>
</protein>
<comment type="similarity">
    <text evidence="2">Belongs to the peptidase C19 family.</text>
</comment>
<evidence type="ECO:0000256" key="6">
    <source>
        <dbReference type="ARBA" id="ARBA00022801"/>
    </source>
</evidence>
<dbReference type="Gene3D" id="3.90.70.10">
    <property type="entry name" value="Cysteine proteinases"/>
    <property type="match status" value="1"/>
</dbReference>
<comment type="caution">
    <text evidence="10">The sequence shown here is derived from an EMBL/GenBank/DDBJ whole genome shotgun (WGS) entry which is preliminary data.</text>
</comment>
<evidence type="ECO:0000256" key="4">
    <source>
        <dbReference type="ARBA" id="ARBA00022670"/>
    </source>
</evidence>
<comment type="catalytic activity">
    <reaction evidence="1">
        <text>Thiol-dependent hydrolysis of ester, thioester, amide, peptide and isopeptide bonds formed by the C-terminal Gly of ubiquitin (a 76-residue protein attached to proteins as an intracellular targeting signal).</text>
        <dbReference type="EC" id="3.4.19.12"/>
    </reaction>
</comment>
<keyword evidence="11" id="KW-1185">Reference proteome</keyword>
<keyword evidence="6" id="KW-0378">Hydrolase</keyword>
<dbReference type="PANTHER" id="PTHR24006">
    <property type="entry name" value="UBIQUITIN CARBOXYL-TERMINAL HYDROLASE"/>
    <property type="match status" value="1"/>
</dbReference>
<dbReference type="PANTHER" id="PTHR24006:SF888">
    <property type="entry name" value="UBIQUITIN CARBOXYL-TERMINAL HYDROLASE 30"/>
    <property type="match status" value="1"/>
</dbReference>
<evidence type="ECO:0000256" key="3">
    <source>
        <dbReference type="ARBA" id="ARBA00012759"/>
    </source>
</evidence>
<dbReference type="Proteomes" id="UP001152607">
    <property type="component" value="Unassembled WGS sequence"/>
</dbReference>
<dbReference type="PROSITE" id="PS50235">
    <property type="entry name" value="USP_3"/>
    <property type="match status" value="1"/>
</dbReference>
<dbReference type="Pfam" id="PF00443">
    <property type="entry name" value="UCH"/>
    <property type="match status" value="1"/>
</dbReference>
<evidence type="ECO:0000256" key="1">
    <source>
        <dbReference type="ARBA" id="ARBA00000707"/>
    </source>
</evidence>
<name>A0A9W4URZ6_9PLEO</name>
<evidence type="ECO:0000256" key="7">
    <source>
        <dbReference type="ARBA" id="ARBA00022807"/>
    </source>
</evidence>
<dbReference type="InterPro" id="IPR038765">
    <property type="entry name" value="Papain-like_cys_pep_sf"/>
</dbReference>
<dbReference type="OrthoDB" id="2020758at2759"/>
<dbReference type="CDD" id="cd02662">
    <property type="entry name" value="Peptidase_C19F"/>
    <property type="match status" value="1"/>
</dbReference>
<evidence type="ECO:0000259" key="9">
    <source>
        <dbReference type="PROSITE" id="PS50235"/>
    </source>
</evidence>
<dbReference type="SUPFAM" id="SSF54001">
    <property type="entry name" value="Cysteine proteinases"/>
    <property type="match status" value="1"/>
</dbReference>
<dbReference type="EC" id="3.4.19.12" evidence="3"/>
<keyword evidence="5" id="KW-0833">Ubl conjugation pathway</keyword>
<evidence type="ECO:0000256" key="2">
    <source>
        <dbReference type="ARBA" id="ARBA00009085"/>
    </source>
</evidence>
<dbReference type="InterPro" id="IPR001394">
    <property type="entry name" value="Peptidase_C19_UCH"/>
</dbReference>
<organism evidence="10 11">
    <name type="scientific">Periconia digitata</name>
    <dbReference type="NCBI Taxonomy" id="1303443"/>
    <lineage>
        <taxon>Eukaryota</taxon>
        <taxon>Fungi</taxon>
        <taxon>Dikarya</taxon>
        <taxon>Ascomycota</taxon>
        <taxon>Pezizomycotina</taxon>
        <taxon>Dothideomycetes</taxon>
        <taxon>Pleosporomycetidae</taxon>
        <taxon>Pleosporales</taxon>
        <taxon>Massarineae</taxon>
        <taxon>Periconiaceae</taxon>
        <taxon>Periconia</taxon>
    </lineage>
</organism>
<dbReference type="GO" id="GO:0016579">
    <property type="term" value="P:protein deubiquitination"/>
    <property type="evidence" value="ECO:0007669"/>
    <property type="project" value="InterPro"/>
</dbReference>
<feature type="domain" description="USP" evidence="9">
    <location>
        <begin position="128"/>
        <end position="563"/>
    </location>
</feature>
<sequence length="731" mass="79721">MGDLYGDDDNGNRAFQAFNSRRSAFENNATAIGSQVLTALLGVYIVFKVLEFFGYPVWLMATSWFGSFLRAAQTSPETTAAEEPPTTVMQKGGHIFRKVFGLNSTSLLQQGVRGVAGLSGGVGSSRPPGLGNWDNSCFQNSVIQGLSALPSLREYLSKTTSENRSFNIDTTNGALFDIISKLGDPNHPGGCFWIRGKLKSMSTFQQQDAQEYYSKIMDALDKEVKAASGDKKKSSASLLEATKSLGTPLKAGMDVNMDPDSKQEGEEENQSSEQPAVLPNPLDGLLAQRVGCIKCGYSEGLQLIPFNCLTVSLGNGSMYDIRDCLTSYTELEHIEGVECAKCTLLKNRDALSKVAATNEAFKKRLAQVEEALEDDDFNDKTLVKKFNIPKKNWATTTKSRQAVIARAPKALVMHVNRSIFNEWTGQLQKNDAAVLYPHILDLGNWCLGTNPSETNAPDDAVEEWPRDPVKSMLGDPNAEPITDSPFQYRLRAAVTHFGTHGSGHYVCFRPHPKRRDDAEDQSGKADEANVEEQWWRFSDESVYAVAEEQAHQGNVFMLFYERIAEPMALDEIPAASPNAATIPADLPLPPVNADPAYTALDDTAIQTPLPEDSDAESLTELSGSEPLTPPTIAETPTRSTSATLPPYNHVSGRATYPTPPPEQSPTAPSEADSEDTQDTQSTMLTSEDETPVPPIDTAHLKASHSPHHMRTAGNTPGRRGQRRSLPMVSAL</sequence>
<dbReference type="InterPro" id="IPR050164">
    <property type="entry name" value="Peptidase_C19"/>
</dbReference>
<dbReference type="GO" id="GO:0004843">
    <property type="term" value="F:cysteine-type deubiquitinase activity"/>
    <property type="evidence" value="ECO:0007669"/>
    <property type="project" value="UniProtKB-EC"/>
</dbReference>
<dbReference type="InterPro" id="IPR028889">
    <property type="entry name" value="USP"/>
</dbReference>
<evidence type="ECO:0000313" key="11">
    <source>
        <dbReference type="Proteomes" id="UP001152607"/>
    </source>
</evidence>
<gene>
    <name evidence="10" type="ORF">PDIGIT_LOCUS14260</name>
</gene>
<feature type="region of interest" description="Disordered" evidence="8">
    <location>
        <begin position="249"/>
        <end position="280"/>
    </location>
</feature>